<feature type="non-terminal residue" evidence="7">
    <location>
        <position position="1"/>
    </location>
</feature>
<dbReference type="GO" id="GO:0048038">
    <property type="term" value="F:quinone binding"/>
    <property type="evidence" value="ECO:0007669"/>
    <property type="project" value="TreeGrafter"/>
</dbReference>
<dbReference type="InterPro" id="IPR020904">
    <property type="entry name" value="Sc_DH/Rdtase_CS"/>
</dbReference>
<dbReference type="GO" id="GO:0006633">
    <property type="term" value="P:fatty acid biosynthetic process"/>
    <property type="evidence" value="ECO:0007669"/>
    <property type="project" value="TreeGrafter"/>
</dbReference>
<dbReference type="PANTHER" id="PTHR42760:SF133">
    <property type="entry name" value="3-OXOACYL-[ACYL-CARRIER-PROTEIN] REDUCTASE"/>
    <property type="match status" value="1"/>
</dbReference>
<evidence type="ECO:0000256" key="3">
    <source>
        <dbReference type="ARBA" id="ARBA00023002"/>
    </source>
</evidence>
<reference evidence="7" key="1">
    <citation type="submission" date="2016-02" db="EMBL/GenBank/DDBJ databases">
        <title>RNAseq analyses of the midgut from blood- or serum-fed Ixodes ricinus ticks.</title>
        <authorList>
            <person name="Perner J."/>
            <person name="Provaznik J."/>
            <person name="Schrenkova J."/>
            <person name="Urbanova V."/>
            <person name="Ribeiro J.M."/>
            <person name="Kopacek P."/>
        </authorList>
    </citation>
    <scope>NUCLEOTIDE SEQUENCE</scope>
    <source>
        <tissue evidence="7">Gut</tissue>
    </source>
</reference>
<name>A0A131Y0R3_IXORI</name>
<protein>
    <recommendedName>
        <fullName evidence="5">3-ketoacyl-[acyl-carrier-protein] reductase beta subunit</fullName>
    </recommendedName>
    <alternativeName>
        <fullName evidence="4">Quinone reductase CBR4</fullName>
    </alternativeName>
</protein>
<dbReference type="Gene3D" id="3.40.50.720">
    <property type="entry name" value="NAD(P)-binding Rossmann-like Domain"/>
    <property type="match status" value="1"/>
</dbReference>
<accession>A0A131Y0R3</accession>
<evidence type="ECO:0000313" key="7">
    <source>
        <dbReference type="EMBL" id="JAP73094.1"/>
    </source>
</evidence>
<dbReference type="InterPro" id="IPR057326">
    <property type="entry name" value="KR_dom"/>
</dbReference>
<keyword evidence="3" id="KW-0560">Oxidoreductase</keyword>
<dbReference type="InterPro" id="IPR002347">
    <property type="entry name" value="SDR_fam"/>
</dbReference>
<evidence type="ECO:0000256" key="5">
    <source>
        <dbReference type="ARBA" id="ARBA00041707"/>
    </source>
</evidence>
<dbReference type="PANTHER" id="PTHR42760">
    <property type="entry name" value="SHORT-CHAIN DEHYDROGENASES/REDUCTASES FAMILY MEMBER"/>
    <property type="match status" value="1"/>
</dbReference>
<dbReference type="SUPFAM" id="SSF51735">
    <property type="entry name" value="NAD(P)-binding Rossmann-fold domains"/>
    <property type="match status" value="1"/>
</dbReference>
<dbReference type="EMBL" id="GEFM01002702">
    <property type="protein sequence ID" value="JAP73094.1"/>
    <property type="molecule type" value="mRNA"/>
</dbReference>
<dbReference type="SMART" id="SM00822">
    <property type="entry name" value="PKS_KR"/>
    <property type="match status" value="1"/>
</dbReference>
<evidence type="ECO:0000256" key="2">
    <source>
        <dbReference type="ARBA" id="ARBA00006484"/>
    </source>
</evidence>
<comment type="similarity">
    <text evidence="2">Belongs to the short-chain dehydrogenases/reductases (SDR) family.</text>
</comment>
<sequence length="244" mass="25670">AMARVACVFGGTGGIGACVAKRFLLGGCAVAVFSRRADSVAATLAQLQPFAGQHAPVKGMCCDVREEDSVREVVGWTEQNVGPIRYLVNCSGVVLDKLLLQTTEADMRRLLDTNLMGAIFCSKAALKHMLRRREGSIVNIGSVVADRGNVGQAVYGASKAALVGFTRSLAKEVASRNITVNLLVPGFIATQMTTPEHLERVGPHIPLGRAGSADEVAEVVHFLAGASYMTGQAVSVDGGLQLNF</sequence>
<dbReference type="PROSITE" id="PS00061">
    <property type="entry name" value="ADH_SHORT"/>
    <property type="match status" value="1"/>
</dbReference>
<dbReference type="PRINTS" id="PR00080">
    <property type="entry name" value="SDRFAMILY"/>
</dbReference>
<dbReference type="FunFam" id="3.40.50.720:FF:000173">
    <property type="entry name" value="3-oxoacyl-[acyl-carrier protein] reductase"/>
    <property type="match status" value="1"/>
</dbReference>
<proteinExistence type="evidence at transcript level"/>
<dbReference type="GO" id="GO:0016616">
    <property type="term" value="F:oxidoreductase activity, acting on the CH-OH group of donors, NAD or NADP as acceptor"/>
    <property type="evidence" value="ECO:0007669"/>
    <property type="project" value="UniProtKB-ARBA"/>
</dbReference>
<evidence type="ECO:0000256" key="4">
    <source>
        <dbReference type="ARBA" id="ARBA00041580"/>
    </source>
</evidence>
<evidence type="ECO:0000259" key="6">
    <source>
        <dbReference type="SMART" id="SM00822"/>
    </source>
</evidence>
<evidence type="ECO:0000256" key="1">
    <source>
        <dbReference type="ARBA" id="ARBA00005194"/>
    </source>
</evidence>
<feature type="domain" description="Ketoreductase" evidence="6">
    <location>
        <begin position="4"/>
        <end position="181"/>
    </location>
</feature>
<organism evidence="7">
    <name type="scientific">Ixodes ricinus</name>
    <name type="common">Common tick</name>
    <name type="synonym">Acarus ricinus</name>
    <dbReference type="NCBI Taxonomy" id="34613"/>
    <lineage>
        <taxon>Eukaryota</taxon>
        <taxon>Metazoa</taxon>
        <taxon>Ecdysozoa</taxon>
        <taxon>Arthropoda</taxon>
        <taxon>Chelicerata</taxon>
        <taxon>Arachnida</taxon>
        <taxon>Acari</taxon>
        <taxon>Parasitiformes</taxon>
        <taxon>Ixodida</taxon>
        <taxon>Ixodoidea</taxon>
        <taxon>Ixodidae</taxon>
        <taxon>Ixodinae</taxon>
        <taxon>Ixodes</taxon>
    </lineage>
</organism>
<dbReference type="AlphaFoldDB" id="A0A131Y0R3"/>
<comment type="pathway">
    <text evidence="1">Lipid metabolism; fatty acid biosynthesis.</text>
</comment>
<dbReference type="PRINTS" id="PR00081">
    <property type="entry name" value="GDHRDH"/>
</dbReference>
<dbReference type="InterPro" id="IPR036291">
    <property type="entry name" value="NAD(P)-bd_dom_sf"/>
</dbReference>
<dbReference type="Pfam" id="PF13561">
    <property type="entry name" value="adh_short_C2"/>
    <property type="match status" value="1"/>
</dbReference>